<dbReference type="SFLD" id="SFLDS00019">
    <property type="entry name" value="Glutathione_Transferase_(cytos"/>
    <property type="match status" value="1"/>
</dbReference>
<protein>
    <submittedName>
        <fullName evidence="4">Glutathione S-transferase</fullName>
    </submittedName>
</protein>
<reference evidence="4 5" key="1">
    <citation type="journal article" date="2019" name="ISME J.">
        <title>Deianiraea, an extracellular bacterium associated with the ciliate Paramecium, suggests an alternative scenario for the evolution of Rickettsiales.</title>
        <authorList>
            <person name="Castelli M."/>
            <person name="Sabaneyeva E."/>
            <person name="Lanzoni O."/>
            <person name="Lebedeva N."/>
            <person name="Floriano A.M."/>
            <person name="Gaiarsa S."/>
            <person name="Benken K."/>
            <person name="Modeo L."/>
            <person name="Bandi C."/>
            <person name="Potekhin A."/>
            <person name="Sassera D."/>
            <person name="Petroni G."/>
        </authorList>
    </citation>
    <scope>NUCLEOTIDE SEQUENCE [LARGE SCALE GENOMIC DNA]</scope>
    <source>
        <strain evidence="4">CyL4-1</strain>
    </source>
</reference>
<dbReference type="InterPro" id="IPR036282">
    <property type="entry name" value="Glutathione-S-Trfase_C_sf"/>
</dbReference>
<accession>A0A5B8XIC9</accession>
<name>A0A5B8XIC9_9RICK</name>
<dbReference type="InterPro" id="IPR040079">
    <property type="entry name" value="Glutathione_S-Trfase"/>
</dbReference>
<dbReference type="PANTHER" id="PTHR43969:SF9">
    <property type="entry name" value="GLUTATHIONE S TRANSFERASE D10, ISOFORM A-RELATED"/>
    <property type="match status" value="1"/>
</dbReference>
<dbReference type="InterPro" id="IPR004045">
    <property type="entry name" value="Glutathione_S-Trfase_N"/>
</dbReference>
<evidence type="ECO:0000259" key="2">
    <source>
        <dbReference type="PROSITE" id="PS50404"/>
    </source>
</evidence>
<dbReference type="CDD" id="cd00570">
    <property type="entry name" value="GST_N_family"/>
    <property type="match status" value="1"/>
</dbReference>
<dbReference type="PROSITE" id="PS50405">
    <property type="entry name" value="GST_CTER"/>
    <property type="match status" value="1"/>
</dbReference>
<dbReference type="InterPro" id="IPR010987">
    <property type="entry name" value="Glutathione-S-Trfase_C-like"/>
</dbReference>
<dbReference type="InterPro" id="IPR036249">
    <property type="entry name" value="Thioredoxin-like_sf"/>
</dbReference>
<dbReference type="CDD" id="cd00299">
    <property type="entry name" value="GST_C_family"/>
    <property type="match status" value="1"/>
</dbReference>
<dbReference type="PROSITE" id="PS50404">
    <property type="entry name" value="GST_NTER"/>
    <property type="match status" value="1"/>
</dbReference>
<dbReference type="Gene3D" id="1.20.1050.10">
    <property type="match status" value="1"/>
</dbReference>
<dbReference type="GO" id="GO:0004364">
    <property type="term" value="F:glutathione transferase activity"/>
    <property type="evidence" value="ECO:0007669"/>
    <property type="project" value="TreeGrafter"/>
</dbReference>
<dbReference type="GO" id="GO:0006749">
    <property type="term" value="P:glutathione metabolic process"/>
    <property type="evidence" value="ECO:0007669"/>
    <property type="project" value="TreeGrafter"/>
</dbReference>
<dbReference type="Gene3D" id="3.40.30.10">
    <property type="entry name" value="Glutaredoxin"/>
    <property type="match status" value="1"/>
</dbReference>
<gene>
    <name evidence="4" type="ORF">Deia_00977</name>
</gene>
<comment type="subunit">
    <text evidence="1">Homodimer.</text>
</comment>
<evidence type="ECO:0000259" key="3">
    <source>
        <dbReference type="PROSITE" id="PS50405"/>
    </source>
</evidence>
<dbReference type="RefSeq" id="WP_146821106.1">
    <property type="nucleotide sequence ID" value="NZ_CP029077.1"/>
</dbReference>
<dbReference type="AlphaFoldDB" id="A0A5B8XIC9"/>
<dbReference type="EMBL" id="CP029077">
    <property type="protein sequence ID" value="QED23761.1"/>
    <property type="molecule type" value="Genomic_DNA"/>
</dbReference>
<organism evidence="4 5">
    <name type="scientific">Candidatus Deianiraea vastatrix</name>
    <dbReference type="NCBI Taxonomy" id="2163644"/>
    <lineage>
        <taxon>Bacteria</taxon>
        <taxon>Pseudomonadati</taxon>
        <taxon>Pseudomonadota</taxon>
        <taxon>Alphaproteobacteria</taxon>
        <taxon>Rickettsiales</taxon>
        <taxon>Candidatus Deianiraeaceae</taxon>
        <taxon>Candidatus Deianiraea</taxon>
    </lineage>
</organism>
<evidence type="ECO:0000313" key="4">
    <source>
        <dbReference type="EMBL" id="QED23761.1"/>
    </source>
</evidence>
<keyword evidence="4" id="KW-0808">Transferase</keyword>
<feature type="domain" description="GST N-terminal" evidence="2">
    <location>
        <begin position="1"/>
        <end position="89"/>
    </location>
</feature>
<dbReference type="Pfam" id="PF13417">
    <property type="entry name" value="GST_N_3"/>
    <property type="match status" value="1"/>
</dbReference>
<sequence length="237" mass="27550">MYRLYHYPLCPFSRTTRLVMTEKSLSFTLTSENFWEKREAFIKMNKSGSVPFLIKKASEEEINDGKNHLLLSGINAIVEYLDEKHENNPIYSGTAEDKAEIRRIVDWVNVKFYNEVVSYILNEKVIIFFKNKDIPDTSILHIAVQNLFVHIDYFGYLLSKRGWIASNKISIADLTLAAHISVLDYLGMINWAKMSSGNKETFREWYRIMKSRPSFRSILQDSVAGFAASNSYRDLDF</sequence>
<keyword evidence="5" id="KW-1185">Reference proteome</keyword>
<evidence type="ECO:0000256" key="1">
    <source>
        <dbReference type="ARBA" id="ARBA00011738"/>
    </source>
</evidence>
<dbReference type="SUPFAM" id="SSF52833">
    <property type="entry name" value="Thioredoxin-like"/>
    <property type="match status" value="1"/>
</dbReference>
<dbReference type="PANTHER" id="PTHR43969">
    <property type="entry name" value="GLUTATHIONE S TRANSFERASE D10, ISOFORM A-RELATED"/>
    <property type="match status" value="1"/>
</dbReference>
<proteinExistence type="predicted"/>
<evidence type="ECO:0000313" key="5">
    <source>
        <dbReference type="Proteomes" id="UP000321934"/>
    </source>
</evidence>
<dbReference type="OrthoDB" id="9794721at2"/>
<dbReference type="Proteomes" id="UP000321934">
    <property type="component" value="Chromosome"/>
</dbReference>
<dbReference type="SUPFAM" id="SSF47616">
    <property type="entry name" value="GST C-terminal domain-like"/>
    <property type="match status" value="1"/>
</dbReference>
<feature type="domain" description="GST C-terminal" evidence="3">
    <location>
        <begin position="94"/>
        <end position="237"/>
    </location>
</feature>